<comment type="caution">
    <text evidence="1">The sequence shown here is derived from an EMBL/GenBank/DDBJ whole genome shotgun (WGS) entry which is preliminary data.</text>
</comment>
<dbReference type="PANTHER" id="PTHR13192">
    <property type="entry name" value="MY011 PROTEIN"/>
    <property type="match status" value="1"/>
</dbReference>
<dbReference type="GO" id="GO:0009235">
    <property type="term" value="P:cobalamin metabolic process"/>
    <property type="evidence" value="ECO:0007669"/>
    <property type="project" value="InterPro"/>
</dbReference>
<dbReference type="Proteomes" id="UP000031668">
    <property type="component" value="Unassembled WGS sequence"/>
</dbReference>
<protein>
    <submittedName>
        <fullName evidence="1">Uncharacterized protein</fullName>
    </submittedName>
</protein>
<organism evidence="1 2">
    <name type="scientific">Thelohanellus kitauei</name>
    <name type="common">Myxosporean</name>
    <dbReference type="NCBI Taxonomy" id="669202"/>
    <lineage>
        <taxon>Eukaryota</taxon>
        <taxon>Metazoa</taxon>
        <taxon>Cnidaria</taxon>
        <taxon>Myxozoa</taxon>
        <taxon>Myxosporea</taxon>
        <taxon>Bivalvulida</taxon>
        <taxon>Platysporina</taxon>
        <taxon>Myxobolidae</taxon>
        <taxon>Thelohanellus</taxon>
    </lineage>
</organism>
<dbReference type="Pfam" id="PF10229">
    <property type="entry name" value="MMADHC"/>
    <property type="match status" value="1"/>
</dbReference>
<dbReference type="PANTHER" id="PTHR13192:SF3">
    <property type="entry name" value="COBALAMIN TRAFFICKING PROTEIN CBLD"/>
    <property type="match status" value="1"/>
</dbReference>
<accession>A0A0C2JLA6</accession>
<evidence type="ECO:0000313" key="2">
    <source>
        <dbReference type="Proteomes" id="UP000031668"/>
    </source>
</evidence>
<dbReference type="EMBL" id="JWZT01002159">
    <property type="protein sequence ID" value="KII70183.1"/>
    <property type="molecule type" value="Genomic_DNA"/>
</dbReference>
<dbReference type="OrthoDB" id="10263782at2759"/>
<sequence>MTSTRYKKESLTTLYRRETHKLLCQKIDPIVVAERIEKTEFHQFELTKELIATGDYLDTHDTVVDVHLVKDEDRPCLTRYFEILSNFSGKLYFINILFHTKYSCSSWSPNMQKEREYLATYFIKKSLELNHFMAKIKVIIDFVNPFTLRSSLANESKQRQLRETDLIMFKKDMDVQNESCCPYVIHRFWNSNIYICSLICYLPVENDFILETIKKFY</sequence>
<proteinExistence type="predicted"/>
<dbReference type="AlphaFoldDB" id="A0A0C2JLA6"/>
<gene>
    <name evidence="1" type="ORF">RF11_01637</name>
</gene>
<keyword evidence="2" id="KW-1185">Reference proteome</keyword>
<dbReference type="InterPro" id="IPR019362">
    <property type="entry name" value="MMADHC"/>
</dbReference>
<reference evidence="1 2" key="1">
    <citation type="journal article" date="2014" name="Genome Biol. Evol.">
        <title>The genome of the myxosporean Thelohanellus kitauei shows adaptations to nutrient acquisition within its fish host.</title>
        <authorList>
            <person name="Yang Y."/>
            <person name="Xiong J."/>
            <person name="Zhou Z."/>
            <person name="Huo F."/>
            <person name="Miao W."/>
            <person name="Ran C."/>
            <person name="Liu Y."/>
            <person name="Zhang J."/>
            <person name="Feng J."/>
            <person name="Wang M."/>
            <person name="Wang M."/>
            <person name="Wang L."/>
            <person name="Yao B."/>
        </authorList>
    </citation>
    <scope>NUCLEOTIDE SEQUENCE [LARGE SCALE GENOMIC DNA]</scope>
    <source>
        <strain evidence="1">Wuqing</strain>
    </source>
</reference>
<name>A0A0C2JLA6_THEKT</name>
<evidence type="ECO:0000313" key="1">
    <source>
        <dbReference type="EMBL" id="KII70183.1"/>
    </source>
</evidence>